<accession>A0ABP9Y097</accession>
<proteinExistence type="predicted"/>
<keyword evidence="2" id="KW-1133">Transmembrane helix</keyword>
<keyword evidence="4" id="KW-1185">Reference proteome</keyword>
<evidence type="ECO:0000256" key="2">
    <source>
        <dbReference type="SAM" id="Phobius"/>
    </source>
</evidence>
<evidence type="ECO:0008006" key="5">
    <source>
        <dbReference type="Google" id="ProtNLM"/>
    </source>
</evidence>
<organism evidence="3 4">
    <name type="scientific">Helicostylum pulchrum</name>
    <dbReference type="NCBI Taxonomy" id="562976"/>
    <lineage>
        <taxon>Eukaryota</taxon>
        <taxon>Fungi</taxon>
        <taxon>Fungi incertae sedis</taxon>
        <taxon>Mucoromycota</taxon>
        <taxon>Mucoromycotina</taxon>
        <taxon>Mucoromycetes</taxon>
        <taxon>Mucorales</taxon>
        <taxon>Mucorineae</taxon>
        <taxon>Mucoraceae</taxon>
        <taxon>Helicostylum</taxon>
    </lineage>
</organism>
<evidence type="ECO:0000256" key="1">
    <source>
        <dbReference type="SAM" id="MobiDB-lite"/>
    </source>
</evidence>
<feature type="transmembrane region" description="Helical" evidence="2">
    <location>
        <begin position="187"/>
        <end position="206"/>
    </location>
</feature>
<feature type="compositionally biased region" description="Polar residues" evidence="1">
    <location>
        <begin position="34"/>
        <end position="56"/>
    </location>
</feature>
<dbReference type="EMBL" id="BAABUJ010000015">
    <property type="protein sequence ID" value="GAA5800432.1"/>
    <property type="molecule type" value="Genomic_DNA"/>
</dbReference>
<reference evidence="3 4" key="1">
    <citation type="submission" date="2024-04" db="EMBL/GenBank/DDBJ databases">
        <title>genome sequences of Mucor flavus KT1a and Helicostylum pulchrum KT1b strains isolation_sourced from the surface of a dry-aged beef.</title>
        <authorList>
            <person name="Toyotome T."/>
            <person name="Hosono M."/>
            <person name="Torimaru M."/>
            <person name="Fukuda K."/>
            <person name="Mikami N."/>
        </authorList>
    </citation>
    <scope>NUCLEOTIDE SEQUENCE [LARGE SCALE GENOMIC DNA]</scope>
    <source>
        <strain evidence="3 4">KT1b</strain>
    </source>
</reference>
<evidence type="ECO:0000313" key="3">
    <source>
        <dbReference type="EMBL" id="GAA5800432.1"/>
    </source>
</evidence>
<gene>
    <name evidence="3" type="ORF">HPULCUR_005862</name>
</gene>
<sequence length="359" mass="40985">MQQDSRHPYKPDPYKAVRKPPSPDGYYDSEQIHSRSASESSTTRLSVAPNQTSSDMYNGDYYQQDPYAPRQVEKKKKKKRNNPQQPEKRANSYLPYTNHTRDPYTVEPVYLQEEDHLPSFNSPHSHHGRGPVGSILQDNIVMDTINDENDYYDNNNDSNDIHKKEQVLPPSIKKSWWVRLGISGKKLVFTLFGFLGVIVIIWYFVWPRTPTLHFLDAGLKSGGIYTPTSMEAVWTVNFTVINEDNWVPTLINNFAVSVLDRSTGEVFGSGNTNRLKLSPRSISQIIPVDIYINFTRDATSQTLMNLRDSCMFINRDQGSAPKQALDIQFSVVYYIAGIVWNPISTFSPLGYFQCPMPPS</sequence>
<protein>
    <recommendedName>
        <fullName evidence="5">Late embryogenesis abundant protein LEA-2 subgroup domain-containing protein</fullName>
    </recommendedName>
</protein>
<name>A0ABP9Y097_9FUNG</name>
<comment type="caution">
    <text evidence="3">The sequence shown here is derived from an EMBL/GenBank/DDBJ whole genome shotgun (WGS) entry which is preliminary data.</text>
</comment>
<keyword evidence="2" id="KW-0472">Membrane</keyword>
<keyword evidence="2" id="KW-0812">Transmembrane</keyword>
<feature type="region of interest" description="Disordered" evidence="1">
    <location>
        <begin position="1"/>
        <end position="99"/>
    </location>
</feature>
<evidence type="ECO:0000313" key="4">
    <source>
        <dbReference type="Proteomes" id="UP001476247"/>
    </source>
</evidence>
<feature type="compositionally biased region" description="Basic and acidic residues" evidence="1">
    <location>
        <begin position="1"/>
        <end position="15"/>
    </location>
</feature>
<dbReference type="Proteomes" id="UP001476247">
    <property type="component" value="Unassembled WGS sequence"/>
</dbReference>